<comment type="caution">
    <text evidence="1">The sequence shown here is derived from an EMBL/GenBank/DDBJ whole genome shotgun (WGS) entry which is preliminary data.</text>
</comment>
<dbReference type="Proteomes" id="UP000245908">
    <property type="component" value="Unassembled WGS sequence"/>
</dbReference>
<name>A0A2T9WUS5_NANST</name>
<reference evidence="1 2" key="1">
    <citation type="journal article" date="2015" name="Appl. Environ. Microbiol.">
        <title>Nanoarchaeota, Their Sulfolobales Host, and Nanoarchaeota Virus Distribution across Yellowstone National Park Hot Springs.</title>
        <authorList>
            <person name="Munson-McGee J.H."/>
            <person name="Field E.K."/>
            <person name="Bateson M."/>
            <person name="Rooney C."/>
            <person name="Stepanauskas R."/>
            <person name="Young M.J."/>
        </authorList>
    </citation>
    <scope>NUCLEOTIDE SEQUENCE [LARGE SCALE GENOMIC DNA]</scope>
    <source>
        <strain evidence="1">SCGC AB-777_O03</strain>
    </source>
</reference>
<proteinExistence type="predicted"/>
<dbReference type="AlphaFoldDB" id="A0A2T9WUS5"/>
<accession>A0A2T9WUS5</accession>
<sequence>MDNIQDLENQLLTQIRNLLSQINNYVLQLQSLNEYEKNISGNPYYLYNYQMQEINNLINSMKLLISILESIKDYITLYYKEISGNPYITPNIKIEIIGQINNGIKEIKSMIDKLFVEIEILTNNLQRF</sequence>
<evidence type="ECO:0000313" key="1">
    <source>
        <dbReference type="EMBL" id="PVU71588.1"/>
    </source>
</evidence>
<organism evidence="1 2">
    <name type="scientific">Nanobsidianus stetteri</name>
    <dbReference type="NCBI Taxonomy" id="1294122"/>
    <lineage>
        <taxon>Archaea</taxon>
        <taxon>Nanobdellota</taxon>
        <taxon>Candidatus Nanoarchaeia</taxon>
        <taxon>Nanoarchaeales</taxon>
        <taxon>Nanopusillaceae</taxon>
        <taxon>Candidatus Nanobsidianus</taxon>
    </lineage>
</organism>
<protein>
    <submittedName>
        <fullName evidence="1">Uncharacterized protein</fullName>
    </submittedName>
</protein>
<gene>
    <name evidence="1" type="ORF">DDW05_00595</name>
</gene>
<evidence type="ECO:0000313" key="2">
    <source>
        <dbReference type="Proteomes" id="UP000245908"/>
    </source>
</evidence>
<dbReference type="EMBL" id="QEFH01000003">
    <property type="protein sequence ID" value="PVU71588.1"/>
    <property type="molecule type" value="Genomic_DNA"/>
</dbReference>